<keyword evidence="3" id="KW-1185">Reference proteome</keyword>
<organism evidence="2 3">
    <name type="scientific">Ancrocorticia populi</name>
    <dbReference type="NCBI Taxonomy" id="2175228"/>
    <lineage>
        <taxon>Bacteria</taxon>
        <taxon>Bacillati</taxon>
        <taxon>Actinomycetota</taxon>
        <taxon>Actinomycetes</taxon>
        <taxon>Actinomycetales</taxon>
        <taxon>Actinomycetaceae</taxon>
        <taxon>Ancrocorticia</taxon>
    </lineage>
</organism>
<feature type="signal peptide" evidence="1">
    <location>
        <begin position="1"/>
        <end position="18"/>
    </location>
</feature>
<evidence type="ECO:0000313" key="2">
    <source>
        <dbReference type="EMBL" id="PWF24520.1"/>
    </source>
</evidence>
<evidence type="ECO:0008006" key="4">
    <source>
        <dbReference type="Google" id="ProtNLM"/>
    </source>
</evidence>
<dbReference type="Proteomes" id="UP000245283">
    <property type="component" value="Unassembled WGS sequence"/>
</dbReference>
<sequence>MITMRFVAGGCAFGLALALTFTLGIPNETGQHSPSSARESNDCSQDFEKVVTELVAARDQALIMREDEALFTLTVEGSAVRAQDEDLLASLADSEITELHTRVDAVHLLDCLETGKLAQIQVWTTQESLSVVGEEPVGELPSRCAVWNLVGPAWKLDSLGECE</sequence>
<gene>
    <name evidence="2" type="ORF">DD236_10820</name>
</gene>
<name>A0A2V1K1W6_9ACTO</name>
<dbReference type="AlphaFoldDB" id="A0A2V1K1W6"/>
<feature type="chain" id="PRO_5038816530" description="Nuclear transport factor 2 family protein" evidence="1">
    <location>
        <begin position="19"/>
        <end position="163"/>
    </location>
</feature>
<dbReference type="EMBL" id="QETB01000006">
    <property type="protein sequence ID" value="PWF24520.1"/>
    <property type="molecule type" value="Genomic_DNA"/>
</dbReference>
<accession>A0A2V1K1W6</accession>
<proteinExistence type="predicted"/>
<reference evidence="3" key="1">
    <citation type="submission" date="2018-05" db="EMBL/GenBank/DDBJ databases">
        <authorList>
            <person name="Li Y."/>
        </authorList>
    </citation>
    <scope>NUCLEOTIDE SEQUENCE [LARGE SCALE GENOMIC DNA]</scope>
    <source>
        <strain evidence="3">sk1b4</strain>
    </source>
</reference>
<keyword evidence="1" id="KW-0732">Signal</keyword>
<evidence type="ECO:0000313" key="3">
    <source>
        <dbReference type="Proteomes" id="UP000245283"/>
    </source>
</evidence>
<protein>
    <recommendedName>
        <fullName evidence="4">Nuclear transport factor 2 family protein</fullName>
    </recommendedName>
</protein>
<evidence type="ECO:0000256" key="1">
    <source>
        <dbReference type="SAM" id="SignalP"/>
    </source>
</evidence>
<comment type="caution">
    <text evidence="2">The sequence shown here is derived from an EMBL/GenBank/DDBJ whole genome shotgun (WGS) entry which is preliminary data.</text>
</comment>